<accession>T0HYS1</accession>
<protein>
    <submittedName>
        <fullName evidence="1">Uncharacterized protein</fullName>
    </submittedName>
</protein>
<proteinExistence type="predicted"/>
<dbReference type="EMBL" id="ATHO01000144">
    <property type="protein sequence ID" value="EQB02664.1"/>
    <property type="molecule type" value="Genomic_DNA"/>
</dbReference>
<dbReference type="Proteomes" id="UP000015525">
    <property type="component" value="Unassembled WGS sequence"/>
</dbReference>
<sequence>MDMHWPAFQLSHHVTELSEVFFGWSIEVHRDVDISQAKTIKRGSFIRKSLFMCVQPKIYHVPNAKLGKLGELLFGGLA</sequence>
<evidence type="ECO:0000313" key="1">
    <source>
        <dbReference type="EMBL" id="EQB02664.1"/>
    </source>
</evidence>
<name>T0HYS1_9SPHN</name>
<reference evidence="1 2" key="1">
    <citation type="journal article" date="2013" name="Genome Announc.">
        <title>Draft Genome Sequence of Sphingobium quisquiliarum Strain P25T, a Novel Hexachlorocyclohexane (HCH)-Degrading Bacterium Isolated from an HCH Dumpsite.</title>
        <authorList>
            <person name="Kumar Singh A."/>
            <person name="Sangwan N."/>
            <person name="Sharma A."/>
            <person name="Gupta V."/>
            <person name="Khurana J.P."/>
            <person name="Lal R."/>
        </authorList>
    </citation>
    <scope>NUCLEOTIDE SEQUENCE [LARGE SCALE GENOMIC DNA]</scope>
    <source>
        <strain evidence="1 2">P25</strain>
    </source>
</reference>
<dbReference type="AlphaFoldDB" id="T0HYS1"/>
<keyword evidence="2" id="KW-1185">Reference proteome</keyword>
<evidence type="ECO:0000313" key="2">
    <source>
        <dbReference type="Proteomes" id="UP000015525"/>
    </source>
</evidence>
<comment type="caution">
    <text evidence="1">The sequence shown here is derived from an EMBL/GenBank/DDBJ whole genome shotgun (WGS) entry which is preliminary data.</text>
</comment>
<organism evidence="1 2">
    <name type="scientific">Sphingobium quisquiliarum P25</name>
    <dbReference type="NCBI Taxonomy" id="1329909"/>
    <lineage>
        <taxon>Bacteria</taxon>
        <taxon>Pseudomonadati</taxon>
        <taxon>Pseudomonadota</taxon>
        <taxon>Alphaproteobacteria</taxon>
        <taxon>Sphingomonadales</taxon>
        <taxon>Sphingomonadaceae</taxon>
        <taxon>Sphingobium</taxon>
    </lineage>
</organism>
<gene>
    <name evidence="1" type="ORF">L288_15925</name>
</gene>